<proteinExistence type="predicted"/>
<feature type="region of interest" description="Disordered" evidence="1">
    <location>
        <begin position="1"/>
        <end position="95"/>
    </location>
</feature>
<dbReference type="AlphaFoldDB" id="A0A150LQ03"/>
<reference evidence="2 3" key="1">
    <citation type="submission" date="2016-01" db="EMBL/GenBank/DDBJ databases">
        <title>Draft Genome Sequences of Seven Thermophilic Sporeformers Isolated from Foods.</title>
        <authorList>
            <person name="Berendsen E.M."/>
            <person name="Wells-Bennik M.H."/>
            <person name="Krawcyk A.O."/>
            <person name="De Jong A."/>
            <person name="Holsappel S."/>
            <person name="Eijlander R.T."/>
            <person name="Kuipers O.P."/>
        </authorList>
    </citation>
    <scope>NUCLEOTIDE SEQUENCE [LARGE SCALE GENOMIC DNA]</scope>
    <source>
        <strain evidence="2 3">B4135</strain>
    </source>
</reference>
<evidence type="ECO:0000256" key="1">
    <source>
        <dbReference type="SAM" id="MobiDB-lite"/>
    </source>
</evidence>
<comment type="caution">
    <text evidence="2">The sequence shown here is derived from an EMBL/GenBank/DDBJ whole genome shotgun (WGS) entry which is preliminary data.</text>
</comment>
<protein>
    <submittedName>
        <fullName evidence="2">Uncharacterized protein</fullName>
    </submittedName>
</protein>
<dbReference type="EMBL" id="LQYT01000073">
    <property type="protein sequence ID" value="KYD14358.1"/>
    <property type="molecule type" value="Genomic_DNA"/>
</dbReference>
<dbReference type="Proteomes" id="UP000075683">
    <property type="component" value="Unassembled WGS sequence"/>
</dbReference>
<evidence type="ECO:0000313" key="3">
    <source>
        <dbReference type="Proteomes" id="UP000075683"/>
    </source>
</evidence>
<organism evidence="2 3">
    <name type="scientific">Caldibacillus debilis</name>
    <dbReference type="NCBI Taxonomy" id="301148"/>
    <lineage>
        <taxon>Bacteria</taxon>
        <taxon>Bacillati</taxon>
        <taxon>Bacillota</taxon>
        <taxon>Bacilli</taxon>
        <taxon>Bacillales</taxon>
        <taxon>Bacillaceae</taxon>
        <taxon>Caldibacillus</taxon>
    </lineage>
</organism>
<name>A0A150LQ03_9BACI</name>
<gene>
    <name evidence="2" type="ORF">B4135_2785</name>
</gene>
<evidence type="ECO:0000313" key="2">
    <source>
        <dbReference type="EMBL" id="KYD14358.1"/>
    </source>
</evidence>
<accession>A0A150LQ03</accession>
<sequence>MGRRSSECRGFPVPDIFSRPDQPAESADGARKKAKTAAGGFTQKGGTKGSQRTTAIIPRIADGALPAEKAGRSRPLPAAPKTRARRTAGPVCRIQ</sequence>